<protein>
    <submittedName>
        <fullName evidence="1">Uncharacterized protein</fullName>
    </submittedName>
</protein>
<name>A0ACD3B9X1_9AGAR</name>
<gene>
    <name evidence="1" type="ORF">BDN72DRAFT_833502</name>
</gene>
<reference evidence="1 2" key="1">
    <citation type="journal article" date="2019" name="Nat. Ecol. Evol.">
        <title>Megaphylogeny resolves global patterns of mushroom evolution.</title>
        <authorList>
            <person name="Varga T."/>
            <person name="Krizsan K."/>
            <person name="Foldi C."/>
            <person name="Dima B."/>
            <person name="Sanchez-Garcia M."/>
            <person name="Sanchez-Ramirez S."/>
            <person name="Szollosi G.J."/>
            <person name="Szarkandi J.G."/>
            <person name="Papp V."/>
            <person name="Albert L."/>
            <person name="Andreopoulos W."/>
            <person name="Angelini C."/>
            <person name="Antonin V."/>
            <person name="Barry K.W."/>
            <person name="Bougher N.L."/>
            <person name="Buchanan P."/>
            <person name="Buyck B."/>
            <person name="Bense V."/>
            <person name="Catcheside P."/>
            <person name="Chovatia M."/>
            <person name="Cooper J."/>
            <person name="Damon W."/>
            <person name="Desjardin D."/>
            <person name="Finy P."/>
            <person name="Geml J."/>
            <person name="Haridas S."/>
            <person name="Hughes K."/>
            <person name="Justo A."/>
            <person name="Karasinski D."/>
            <person name="Kautmanova I."/>
            <person name="Kiss B."/>
            <person name="Kocsube S."/>
            <person name="Kotiranta H."/>
            <person name="LaButti K.M."/>
            <person name="Lechner B.E."/>
            <person name="Liimatainen K."/>
            <person name="Lipzen A."/>
            <person name="Lukacs Z."/>
            <person name="Mihaltcheva S."/>
            <person name="Morgado L.N."/>
            <person name="Niskanen T."/>
            <person name="Noordeloos M.E."/>
            <person name="Ohm R.A."/>
            <person name="Ortiz-Santana B."/>
            <person name="Ovrebo C."/>
            <person name="Racz N."/>
            <person name="Riley R."/>
            <person name="Savchenko A."/>
            <person name="Shiryaev A."/>
            <person name="Soop K."/>
            <person name="Spirin V."/>
            <person name="Szebenyi C."/>
            <person name="Tomsovsky M."/>
            <person name="Tulloss R.E."/>
            <person name="Uehling J."/>
            <person name="Grigoriev I.V."/>
            <person name="Vagvolgyi C."/>
            <person name="Papp T."/>
            <person name="Martin F.M."/>
            <person name="Miettinen O."/>
            <person name="Hibbett D.S."/>
            <person name="Nagy L.G."/>
        </authorList>
    </citation>
    <scope>NUCLEOTIDE SEQUENCE [LARGE SCALE GENOMIC DNA]</scope>
    <source>
        <strain evidence="1 2">NL-1719</strain>
    </source>
</reference>
<dbReference type="Proteomes" id="UP000308600">
    <property type="component" value="Unassembled WGS sequence"/>
</dbReference>
<sequence length="864" mass="92474">MADSFADLWNSTTPSKQNQAQTPKLGSSTQPQKRPQYDAFSILSATSASGSRSLTPSQPSHSQRALSKTPTAAKPDSTGFDAFSDLLGPGLSGSNSNLTIAQRAAKVEQERQSKVLAQKSSASAQSSQSSSSAWAGLDSLGSGLSSFAGASAANGSTVSALKSQPATKVKQPSSLVQDDDDWGLGDFGSSTTSPSISQPEPTATQKPRGSLWDLGEFNTEPSTRRAATPKEPQRSSTPGDFDFGNREDGLLNGQDSDDEGDILGDLGKPVEAVRRQPPTAQHSPSPNASSQRQSSRTVSPPPHILGQLIEMGFSVQQARVALAATDTGLDVQAALEMLLANGAAGPEPLRTSSPPSPPEQRPPRTKPRPRPQRAGSTTTRDQTPDSEVNIQAQADKILAQASEIGFNMFNRANALWRDGKEKVAKVYEERTTTRSSNGTPNPGKPRWMQEAVEVEDEGWKDTGGFQDDAPPEPGVSSPPAAAPKPRRKDTVEPTRPVEPSVDLFSSEPVAYVSPFRRGKPKPSSTPPRPPGPSQSARAPSPIKLAARSNVISASQSSIARSIKHKTLGGEKFKLGQYAESESAYSSAVACLPDGHLLLVPLYNNRALTRLKTGDYPGAIEDATKVVELIGVGYHPARELKVEKEEEGSGVDLGDGLIKAWKRRAEAWEGREKWMEAGRDWESVAGADWAKGNLRSEAVRGVGRCRRMVSAGENGARETRSTAPPKPPVAKKSTLPPRRATTNLAPSQALKNLRQANNAAEAEDQARHELKDVVDQKLIAWKGGKETNLRALLASLETVLWPELGLPKLSMADLVTPSQVKIKYTRTIAKLHPDKLSVTNTTVEQRMVANGVFGTLNEAWNAFKQ</sequence>
<keyword evidence="2" id="KW-1185">Reference proteome</keyword>
<organism evidence="1 2">
    <name type="scientific">Pluteus cervinus</name>
    <dbReference type="NCBI Taxonomy" id="181527"/>
    <lineage>
        <taxon>Eukaryota</taxon>
        <taxon>Fungi</taxon>
        <taxon>Dikarya</taxon>
        <taxon>Basidiomycota</taxon>
        <taxon>Agaricomycotina</taxon>
        <taxon>Agaricomycetes</taxon>
        <taxon>Agaricomycetidae</taxon>
        <taxon>Agaricales</taxon>
        <taxon>Pluteineae</taxon>
        <taxon>Pluteaceae</taxon>
        <taxon>Pluteus</taxon>
    </lineage>
</organism>
<proteinExistence type="predicted"/>
<accession>A0ACD3B9X1</accession>
<evidence type="ECO:0000313" key="2">
    <source>
        <dbReference type="Proteomes" id="UP000308600"/>
    </source>
</evidence>
<evidence type="ECO:0000313" key="1">
    <source>
        <dbReference type="EMBL" id="TFK74509.1"/>
    </source>
</evidence>
<dbReference type="EMBL" id="ML208268">
    <property type="protein sequence ID" value="TFK74509.1"/>
    <property type="molecule type" value="Genomic_DNA"/>
</dbReference>